<dbReference type="GO" id="GO:0051879">
    <property type="term" value="F:Hsp90 protein binding"/>
    <property type="evidence" value="ECO:0007669"/>
    <property type="project" value="TreeGrafter"/>
</dbReference>
<dbReference type="Proteomes" id="UP000239156">
    <property type="component" value="Unassembled WGS sequence"/>
</dbReference>
<organism evidence="3 4">
    <name type="scientific">Puccinia striiformis</name>
    <dbReference type="NCBI Taxonomy" id="27350"/>
    <lineage>
        <taxon>Eukaryota</taxon>
        <taxon>Fungi</taxon>
        <taxon>Dikarya</taxon>
        <taxon>Basidiomycota</taxon>
        <taxon>Pucciniomycotina</taxon>
        <taxon>Pucciniomycetes</taxon>
        <taxon>Pucciniales</taxon>
        <taxon>Pucciniaceae</taxon>
        <taxon>Puccinia</taxon>
    </lineage>
</organism>
<dbReference type="GO" id="GO:0030544">
    <property type="term" value="F:Hsp70 protein binding"/>
    <property type="evidence" value="ECO:0007669"/>
    <property type="project" value="TreeGrafter"/>
</dbReference>
<dbReference type="EMBL" id="PKSL01000015">
    <property type="protein sequence ID" value="POW14956.1"/>
    <property type="molecule type" value="Genomic_DNA"/>
</dbReference>
<reference evidence="3" key="1">
    <citation type="submission" date="2017-12" db="EMBL/GenBank/DDBJ databases">
        <title>Gene loss provides genomic basis for host adaptation in cereal stripe rust fungi.</title>
        <authorList>
            <person name="Xia C."/>
        </authorList>
    </citation>
    <scope>NUCLEOTIDE SEQUENCE [LARGE SCALE GENOMIC DNA]</scope>
    <source>
        <strain evidence="3">93-210</strain>
    </source>
</reference>
<dbReference type="PANTHER" id="PTHR46035:SF1">
    <property type="entry name" value="TETRATRICOPEPTIDE REPEAT PROTEIN 4"/>
    <property type="match status" value="1"/>
</dbReference>
<evidence type="ECO:0000256" key="2">
    <source>
        <dbReference type="SAM" id="MobiDB-lite"/>
    </source>
</evidence>
<sequence length="368" mass="41545">MSQQCQPSLGPSLPPNRPAEDISEVDELMKVAGWDTVPLFMKDLPKEFTNNQASSDSSAPVNHSLEALQALIYDEDEGEKLRSLEALKARANELFGCNFRSCLTDCATVLSPPLTIPATKLVRKCFFRSTKALISLERLDEALDCVDKLLSIDHRDQVIDDHEPSKLQLEIQRMIASRQAEKLAKELAEERRKGLQKALRDALQSRGISIPTHCPFPPPESSLPPGFEPVHFEEIPTEIAPSRLMETMKEIPIIYPVYVFRPKDETPSRDLILRWHEDDQISQHLESLCEGRTDSHHLYLITSKRRILKCGNNLTIRKISHSISKNQSGDSICLGDQANLEFFLLPIGNLEKEWIDQTKINLSKSSSS</sequence>
<proteinExistence type="predicted"/>
<dbReference type="GO" id="GO:0005634">
    <property type="term" value="C:nucleus"/>
    <property type="evidence" value="ECO:0007669"/>
    <property type="project" value="TreeGrafter"/>
</dbReference>
<gene>
    <name evidence="3" type="ORF">PSTT_02457</name>
</gene>
<feature type="region of interest" description="Disordered" evidence="2">
    <location>
        <begin position="1"/>
        <end position="20"/>
    </location>
</feature>
<dbReference type="VEuPathDB" id="FungiDB:PSHT_10787"/>
<keyword evidence="4" id="KW-1185">Reference proteome</keyword>
<dbReference type="AlphaFoldDB" id="A0A2S4VZL7"/>
<dbReference type="VEuPathDB" id="FungiDB:PSTT_02457"/>
<protein>
    <recommendedName>
        <fullName evidence="5">Cns1/TTC4 wheel domain-containing protein</fullName>
    </recommendedName>
</protein>
<accession>A0A2S4VZL7</accession>
<evidence type="ECO:0000313" key="3">
    <source>
        <dbReference type="EMBL" id="POW14956.1"/>
    </source>
</evidence>
<feature type="coiled-coil region" evidence="1">
    <location>
        <begin position="166"/>
        <end position="205"/>
    </location>
</feature>
<comment type="caution">
    <text evidence="3">The sequence shown here is derived from an EMBL/GenBank/DDBJ whole genome shotgun (WGS) entry which is preliminary data.</text>
</comment>
<dbReference type="PANTHER" id="PTHR46035">
    <property type="entry name" value="TETRATRICOPEPTIDE REPEAT PROTEIN 4"/>
    <property type="match status" value="1"/>
</dbReference>
<evidence type="ECO:0008006" key="5">
    <source>
        <dbReference type="Google" id="ProtNLM"/>
    </source>
</evidence>
<keyword evidence="1" id="KW-0175">Coiled coil</keyword>
<name>A0A2S4VZL7_9BASI</name>
<evidence type="ECO:0000313" key="4">
    <source>
        <dbReference type="Proteomes" id="UP000239156"/>
    </source>
</evidence>
<dbReference type="GO" id="GO:0005829">
    <property type="term" value="C:cytosol"/>
    <property type="evidence" value="ECO:0007669"/>
    <property type="project" value="TreeGrafter"/>
</dbReference>
<evidence type="ECO:0000256" key="1">
    <source>
        <dbReference type="SAM" id="Coils"/>
    </source>
</evidence>
<dbReference type="GO" id="GO:0006457">
    <property type="term" value="P:protein folding"/>
    <property type="evidence" value="ECO:0007669"/>
    <property type="project" value="TreeGrafter"/>
</dbReference>